<accession>A0A9N9J8K0</accession>
<comment type="caution">
    <text evidence="1">The sequence shown here is derived from an EMBL/GenBank/DDBJ whole genome shotgun (WGS) entry which is preliminary data.</text>
</comment>
<reference evidence="1" key="1">
    <citation type="submission" date="2021-06" db="EMBL/GenBank/DDBJ databases">
        <authorList>
            <person name="Kallberg Y."/>
            <person name="Tangrot J."/>
            <person name="Rosling A."/>
        </authorList>
    </citation>
    <scope>NUCLEOTIDE SEQUENCE</scope>
    <source>
        <strain evidence="1">IN212</strain>
    </source>
</reference>
<evidence type="ECO:0000313" key="2">
    <source>
        <dbReference type="Proteomes" id="UP000789396"/>
    </source>
</evidence>
<evidence type="ECO:0000313" key="1">
    <source>
        <dbReference type="EMBL" id="CAG8767002.1"/>
    </source>
</evidence>
<organism evidence="1 2">
    <name type="scientific">Racocetra fulgida</name>
    <dbReference type="NCBI Taxonomy" id="60492"/>
    <lineage>
        <taxon>Eukaryota</taxon>
        <taxon>Fungi</taxon>
        <taxon>Fungi incertae sedis</taxon>
        <taxon>Mucoromycota</taxon>
        <taxon>Glomeromycotina</taxon>
        <taxon>Glomeromycetes</taxon>
        <taxon>Diversisporales</taxon>
        <taxon>Gigasporaceae</taxon>
        <taxon>Racocetra</taxon>
    </lineage>
</organism>
<feature type="non-terminal residue" evidence="1">
    <location>
        <position position="1"/>
    </location>
</feature>
<keyword evidence="2" id="KW-1185">Reference proteome</keyword>
<dbReference type="EMBL" id="CAJVPZ010044139">
    <property type="protein sequence ID" value="CAG8767002.1"/>
    <property type="molecule type" value="Genomic_DNA"/>
</dbReference>
<sequence>EIPFDEKIERLNFLQNEAEQSSLNPTKEYLKACFLEFSENRINILLLENDNNAEIAF</sequence>
<dbReference type="AlphaFoldDB" id="A0A9N9J8K0"/>
<protein>
    <submittedName>
        <fullName evidence="1">2346_t:CDS:1</fullName>
    </submittedName>
</protein>
<dbReference type="Proteomes" id="UP000789396">
    <property type="component" value="Unassembled WGS sequence"/>
</dbReference>
<gene>
    <name evidence="1" type="ORF">RFULGI_LOCUS14772</name>
</gene>
<name>A0A9N9J8K0_9GLOM</name>
<proteinExistence type="predicted"/>